<dbReference type="Proteomes" id="UP001500893">
    <property type="component" value="Unassembled WGS sequence"/>
</dbReference>
<name>A0ABP6N1V1_9ACTN</name>
<evidence type="ECO:0000313" key="3">
    <source>
        <dbReference type="Proteomes" id="UP001500893"/>
    </source>
</evidence>
<organism evidence="2 3">
    <name type="scientific">Streptomyces rameus</name>
    <dbReference type="NCBI Taxonomy" id="68261"/>
    <lineage>
        <taxon>Bacteria</taxon>
        <taxon>Bacillati</taxon>
        <taxon>Actinomycetota</taxon>
        <taxon>Actinomycetes</taxon>
        <taxon>Kitasatosporales</taxon>
        <taxon>Streptomycetaceae</taxon>
        <taxon>Streptomyces</taxon>
    </lineage>
</organism>
<sequence>MTARAGDGGGRRGPATAGAGRRTQARGPLMGRAAPGYPVASEHEDVTDAGVDEGTAEDDE</sequence>
<dbReference type="EMBL" id="BAAAVM010000023">
    <property type="protein sequence ID" value="GAA3133647.1"/>
    <property type="molecule type" value="Genomic_DNA"/>
</dbReference>
<keyword evidence="3" id="KW-1185">Reference proteome</keyword>
<feature type="compositionally biased region" description="Gly residues" evidence="1">
    <location>
        <begin position="1"/>
        <end position="12"/>
    </location>
</feature>
<gene>
    <name evidence="2" type="ORF">GCM10010521_19330</name>
</gene>
<reference evidence="3" key="1">
    <citation type="journal article" date="2019" name="Int. J. Syst. Evol. Microbiol.">
        <title>The Global Catalogue of Microorganisms (GCM) 10K type strain sequencing project: providing services to taxonomists for standard genome sequencing and annotation.</title>
        <authorList>
            <consortium name="The Broad Institute Genomics Platform"/>
            <consortium name="The Broad Institute Genome Sequencing Center for Infectious Disease"/>
            <person name="Wu L."/>
            <person name="Ma J."/>
        </authorList>
    </citation>
    <scope>NUCLEOTIDE SEQUENCE [LARGE SCALE GENOMIC DNA]</scope>
    <source>
        <strain evidence="3">JCM 11574</strain>
    </source>
</reference>
<feature type="compositionally biased region" description="Low complexity" evidence="1">
    <location>
        <begin position="13"/>
        <end position="27"/>
    </location>
</feature>
<protein>
    <submittedName>
        <fullName evidence="2">Uncharacterized protein</fullName>
    </submittedName>
</protein>
<proteinExistence type="predicted"/>
<evidence type="ECO:0000256" key="1">
    <source>
        <dbReference type="SAM" id="MobiDB-lite"/>
    </source>
</evidence>
<comment type="caution">
    <text evidence="2">The sequence shown here is derived from an EMBL/GenBank/DDBJ whole genome shotgun (WGS) entry which is preliminary data.</text>
</comment>
<accession>A0ABP6N1V1</accession>
<feature type="compositionally biased region" description="Acidic residues" evidence="1">
    <location>
        <begin position="47"/>
        <end position="60"/>
    </location>
</feature>
<evidence type="ECO:0000313" key="2">
    <source>
        <dbReference type="EMBL" id="GAA3133647.1"/>
    </source>
</evidence>
<feature type="region of interest" description="Disordered" evidence="1">
    <location>
        <begin position="1"/>
        <end position="60"/>
    </location>
</feature>